<dbReference type="PANTHER" id="PTHR41309">
    <property type="entry name" value="MEMBRANE PROTEIN-RELATED"/>
    <property type="match status" value="1"/>
</dbReference>
<keyword evidence="1" id="KW-1133">Transmembrane helix</keyword>
<dbReference type="InterPro" id="IPR025699">
    <property type="entry name" value="ABC2_memb-like"/>
</dbReference>
<feature type="transmembrane region" description="Helical" evidence="1">
    <location>
        <begin position="80"/>
        <end position="109"/>
    </location>
</feature>
<feature type="transmembrane region" description="Helical" evidence="1">
    <location>
        <begin position="154"/>
        <end position="175"/>
    </location>
</feature>
<keyword evidence="3" id="KW-1185">Reference proteome</keyword>
<name>A0AA36Y477_9FIRM</name>
<feature type="transmembrane region" description="Helical" evidence="1">
    <location>
        <begin position="121"/>
        <end position="142"/>
    </location>
</feature>
<sequence>MKGLLKNNCFATLDNAKAITGLMVLLCVSGIVMKNQSLIISFTLICMVGFSLISLVGSLKERGFKWDKYKLSMPVKRAEIVRSYFLSLLIWLAFGMLLAGIGIGLSLVFRGFLFDKHTDVFNLYVGGIGVSLFMGAIFFPLYCSPGGEERGEALLVISLLLGFGIMVAISSFINVRIPTPMTARGTIAVGFMILSAAVCAFVFSYVLTIRIYRRRDC</sequence>
<evidence type="ECO:0000313" key="2">
    <source>
        <dbReference type="EMBL" id="EHO16200.1"/>
    </source>
</evidence>
<accession>A0AA36Y477</accession>
<evidence type="ECO:0008006" key="4">
    <source>
        <dbReference type="Google" id="ProtNLM"/>
    </source>
</evidence>
<reference evidence="2 3" key="1">
    <citation type="submission" date="2011-10" db="EMBL/GenBank/DDBJ databases">
        <title>The Genome Sequence of Lachnospiraceae bacterium ACC2.</title>
        <authorList>
            <consortium name="The Broad Institute Genome Sequencing Platform"/>
            <person name="Earl A."/>
            <person name="Ward D."/>
            <person name="Feldgarden M."/>
            <person name="Gevers D."/>
            <person name="Sizova M."/>
            <person name="Hazen A."/>
            <person name="Epstein S."/>
            <person name="Young S.K."/>
            <person name="Zeng Q."/>
            <person name="Gargeya S."/>
            <person name="Fitzgerald M."/>
            <person name="Haas B."/>
            <person name="Abouelleil A."/>
            <person name="Alvarado L."/>
            <person name="Arachchi H.M."/>
            <person name="Berlin A."/>
            <person name="Brown A."/>
            <person name="Chapman S.B."/>
            <person name="Chen Z."/>
            <person name="Dunbar C."/>
            <person name="Freedman E."/>
            <person name="Gearin G."/>
            <person name="Goldberg J."/>
            <person name="Griggs A."/>
            <person name="Gujja S."/>
            <person name="Heiman D."/>
            <person name="Howarth C."/>
            <person name="Larson L."/>
            <person name="Lui A."/>
            <person name="MacDonald P.J.P."/>
            <person name="Montmayeur A."/>
            <person name="Murphy C."/>
            <person name="Neiman D."/>
            <person name="Pearson M."/>
            <person name="Priest M."/>
            <person name="Roberts A."/>
            <person name="Saif S."/>
            <person name="Shea T."/>
            <person name="Shenoy N."/>
            <person name="Sisk P."/>
            <person name="Stolte C."/>
            <person name="Sykes S."/>
            <person name="Wortman J."/>
            <person name="Nusbaum C."/>
            <person name="Birren B."/>
        </authorList>
    </citation>
    <scope>NUCLEOTIDE SEQUENCE [LARGE SCALE GENOMIC DNA]</scope>
    <source>
        <strain evidence="2 3">ACC2</strain>
    </source>
</reference>
<feature type="transmembrane region" description="Helical" evidence="1">
    <location>
        <begin position="12"/>
        <end position="32"/>
    </location>
</feature>
<dbReference type="Proteomes" id="UP000018466">
    <property type="component" value="Unassembled WGS sequence"/>
</dbReference>
<protein>
    <recommendedName>
        <fullName evidence="4">ABC-2 transporter permease</fullName>
    </recommendedName>
</protein>
<comment type="caution">
    <text evidence="2">The sequence shown here is derived from an EMBL/GenBank/DDBJ whole genome shotgun (WGS) entry which is preliminary data.</text>
</comment>
<gene>
    <name evidence="2" type="ORF">HMPREF9623_01521</name>
</gene>
<dbReference type="AlphaFoldDB" id="A0AA36Y477"/>
<dbReference type="EMBL" id="AGEL01000010">
    <property type="protein sequence ID" value="EHO16200.1"/>
    <property type="molecule type" value="Genomic_DNA"/>
</dbReference>
<feature type="transmembrane region" description="Helical" evidence="1">
    <location>
        <begin position="187"/>
        <end position="207"/>
    </location>
</feature>
<keyword evidence="1" id="KW-0472">Membrane</keyword>
<organism evidence="2 3">
    <name type="scientific">Stomatobaculum longum</name>
    <dbReference type="NCBI Taxonomy" id="796942"/>
    <lineage>
        <taxon>Bacteria</taxon>
        <taxon>Bacillati</taxon>
        <taxon>Bacillota</taxon>
        <taxon>Clostridia</taxon>
        <taxon>Lachnospirales</taxon>
        <taxon>Lachnospiraceae</taxon>
        <taxon>Stomatobaculum</taxon>
    </lineage>
</organism>
<dbReference type="Pfam" id="PF13346">
    <property type="entry name" value="ABC2_membrane_5"/>
    <property type="match status" value="1"/>
</dbReference>
<keyword evidence="1" id="KW-0812">Transmembrane</keyword>
<proteinExistence type="predicted"/>
<evidence type="ECO:0000256" key="1">
    <source>
        <dbReference type="SAM" id="Phobius"/>
    </source>
</evidence>
<dbReference type="GeneID" id="86941257"/>
<dbReference type="PANTHER" id="PTHR41309:SF2">
    <property type="entry name" value="MEMBRANE PROTEIN"/>
    <property type="match status" value="1"/>
</dbReference>
<feature type="transmembrane region" description="Helical" evidence="1">
    <location>
        <begin position="38"/>
        <end position="59"/>
    </location>
</feature>
<evidence type="ECO:0000313" key="3">
    <source>
        <dbReference type="Proteomes" id="UP000018466"/>
    </source>
</evidence>
<dbReference type="RefSeq" id="WP_009533353.1">
    <property type="nucleotide sequence ID" value="NZ_JH590863.1"/>
</dbReference>